<name>A0ABV9KAV2_9RHOB</name>
<evidence type="ECO:0000313" key="2">
    <source>
        <dbReference type="Proteomes" id="UP001595973"/>
    </source>
</evidence>
<dbReference type="Proteomes" id="UP001595973">
    <property type="component" value="Unassembled WGS sequence"/>
</dbReference>
<evidence type="ECO:0008006" key="3">
    <source>
        <dbReference type="Google" id="ProtNLM"/>
    </source>
</evidence>
<dbReference type="RefSeq" id="WP_380715057.1">
    <property type="nucleotide sequence ID" value="NZ_JBHSGI010000002.1"/>
</dbReference>
<gene>
    <name evidence="1" type="ORF">ACFO5X_01040</name>
</gene>
<organism evidence="1 2">
    <name type="scientific">Seohaeicola nanhaiensis</name>
    <dbReference type="NCBI Taxonomy" id="1387282"/>
    <lineage>
        <taxon>Bacteria</taxon>
        <taxon>Pseudomonadati</taxon>
        <taxon>Pseudomonadota</taxon>
        <taxon>Alphaproteobacteria</taxon>
        <taxon>Rhodobacterales</taxon>
        <taxon>Roseobacteraceae</taxon>
        <taxon>Seohaeicola</taxon>
    </lineage>
</organism>
<proteinExistence type="predicted"/>
<dbReference type="EMBL" id="JBHSGI010000002">
    <property type="protein sequence ID" value="MFC4667124.1"/>
    <property type="molecule type" value="Genomic_DNA"/>
</dbReference>
<protein>
    <recommendedName>
        <fullName evidence="3">Transcriptional regulator</fullName>
    </recommendedName>
</protein>
<sequence>MKLYTATEITHILCEADGLTDREDWRVTHERVRHLSKRGLLRNGEQIDGRGKMAFPEIEVFHAAVLCDLQSFDMSAHLLRKVTEAADALPMLCEGEWAPSQIGGGVRRSDGGLKDAVRGTAAGERWGLTIRQDQPGRAVPAQVTAVFGWLDKHPTDEAAIAALLGRAPNRLRLLLDFTDHFAAIHELLKT</sequence>
<keyword evidence="2" id="KW-1185">Reference proteome</keyword>
<evidence type="ECO:0000313" key="1">
    <source>
        <dbReference type="EMBL" id="MFC4667124.1"/>
    </source>
</evidence>
<reference evidence="2" key="1">
    <citation type="journal article" date="2019" name="Int. J. Syst. Evol. Microbiol.">
        <title>The Global Catalogue of Microorganisms (GCM) 10K type strain sequencing project: providing services to taxonomists for standard genome sequencing and annotation.</title>
        <authorList>
            <consortium name="The Broad Institute Genomics Platform"/>
            <consortium name="The Broad Institute Genome Sequencing Center for Infectious Disease"/>
            <person name="Wu L."/>
            <person name="Ma J."/>
        </authorList>
    </citation>
    <scope>NUCLEOTIDE SEQUENCE [LARGE SCALE GENOMIC DNA]</scope>
    <source>
        <strain evidence="2">CGMCC 4.7283</strain>
    </source>
</reference>
<comment type="caution">
    <text evidence="1">The sequence shown here is derived from an EMBL/GenBank/DDBJ whole genome shotgun (WGS) entry which is preliminary data.</text>
</comment>
<accession>A0ABV9KAV2</accession>